<gene>
    <name evidence="10" type="ORF">NP493_323g00018</name>
</gene>
<feature type="domain" description="VWFA" evidence="9">
    <location>
        <begin position="425"/>
        <end position="600"/>
    </location>
</feature>
<dbReference type="PROSITE" id="PS00022">
    <property type="entry name" value="EGF_1"/>
    <property type="match status" value="2"/>
</dbReference>
<keyword evidence="3" id="KW-0677">Repeat</keyword>
<dbReference type="GO" id="GO:0005509">
    <property type="term" value="F:calcium ion binding"/>
    <property type="evidence" value="ECO:0007669"/>
    <property type="project" value="InterPro"/>
</dbReference>
<dbReference type="AlphaFoldDB" id="A0AAD9L497"/>
<dbReference type="InterPro" id="IPR036465">
    <property type="entry name" value="vWFA_dom_sf"/>
</dbReference>
<dbReference type="PROSITE" id="PS01187">
    <property type="entry name" value="EGF_CA"/>
    <property type="match status" value="1"/>
</dbReference>
<dbReference type="CDD" id="cd00054">
    <property type="entry name" value="EGF_CA"/>
    <property type="match status" value="2"/>
</dbReference>
<keyword evidence="5" id="KW-0325">Glycoprotein</keyword>
<feature type="domain" description="VWFA" evidence="9">
    <location>
        <begin position="229"/>
        <end position="408"/>
    </location>
</feature>
<sequence>MNSMVLCIALAAAIIQTISTQAVEKGCDGEADVVFLIDASNACTQTDFQRSVDFVRSIVSKLDIGSKKTRVGLSTITDSGQSPVSMADYSDKQYLLNAIDTKARFDNVLGDFAASLSRVRTRQFVQESGARDKIPDVLVVIASETLNMLSDGVKNEVRQLREKGVFIIVIVYGDTVSRDAMDDRLVSIVSDPIEHNRFSLTSSSDLTAVQTDVLKRICGEIPACAGVADIAFIIDSSGSVGPVNWRRILSFVTKVIDNLYVSRDGVSIAALVFSRNANIIFNLDKYHTKAEIIKAIEKIEFEESSGTNTADALTVMRERIFGSSSANRLNVRDIAIVITDGASTEHRELTVPAARKAHDAGIRVFAIGVGVTTGVFRDELLGIGSNPDSDHVFNVDDFTTLDKIEETLVKRTCREAMPTCDKKIDLVFAIDASGSIEEPDFQRILNFVRDLVSQLEVDSRKARVGFVVYSDNPKLIFHLDAHDTIQAMSRDIVDTKYMYGKTNTAAMFRYVRETMFTATHGRRADVDGVLIVITDGGSDDPRATINEARKTRDAGIDVLAMGIGDSVRLYELEGMASHPKTRNVFKADGYQFLFQATDMMRSTLCDVKNDCISDPCHNGGTCVDRMNMYYCKCRSPYTGRDCQRRCKHNADIVFALDASGSIEKDNFVIMEDYVRDVIYGLDVDGSSRVGVLTFGSNAQVSIHLDEHTSTRTLLNALNLRYTGGTTNTAAAIRTIRTQMFHADHGDRSGYPNIIIILTDGKSDNSTETLAEALAARKAGIHIVVLGVGPSIGMTELKGIATDPDDKSVVIVKDFNALTGTIDNMMDNTCNDVNECNSNPCQNGGTCEDGIDSFTCKCKDGFTGITCQRSCDNAADVVFVVDSSGSIEKERFGVVRNFVKDVIREFDIDSGKVHVGIIYYSDTAELHYPLATSAVKEDVLYAVDTMKFMGEATNTAAALAMLRSRMFNGRLGDRPEVPNYAVLITDGVPNIERRRTVQEAINARIDGVHLLLATIGHGLTHGRNYLNLQGIASDPIAANFFNVRSYNDVASMAPKVVAAMCNGELLRHGVGWGTTQCLGAQWPRNI</sequence>
<dbReference type="Gene3D" id="2.10.25.10">
    <property type="entry name" value="Laminin"/>
    <property type="match status" value="2"/>
</dbReference>
<dbReference type="Pfam" id="PF00092">
    <property type="entry name" value="VWA"/>
    <property type="match status" value="5"/>
</dbReference>
<dbReference type="PANTHER" id="PTHR24020:SF84">
    <property type="entry name" value="VWFA DOMAIN-CONTAINING PROTEIN"/>
    <property type="match status" value="1"/>
</dbReference>
<dbReference type="PROSITE" id="PS50026">
    <property type="entry name" value="EGF_3"/>
    <property type="match status" value="2"/>
</dbReference>
<accession>A0AAD9L497</accession>
<organism evidence="10 11">
    <name type="scientific">Ridgeia piscesae</name>
    <name type="common">Tubeworm</name>
    <dbReference type="NCBI Taxonomy" id="27915"/>
    <lineage>
        <taxon>Eukaryota</taxon>
        <taxon>Metazoa</taxon>
        <taxon>Spiralia</taxon>
        <taxon>Lophotrochozoa</taxon>
        <taxon>Annelida</taxon>
        <taxon>Polychaeta</taxon>
        <taxon>Sedentaria</taxon>
        <taxon>Canalipalpata</taxon>
        <taxon>Sabellida</taxon>
        <taxon>Siboglinidae</taxon>
        <taxon>Ridgeia</taxon>
    </lineage>
</organism>
<dbReference type="Gene3D" id="3.40.50.410">
    <property type="entry name" value="von Willebrand factor, type A domain"/>
    <property type="match status" value="5"/>
</dbReference>
<evidence type="ECO:0000256" key="7">
    <source>
        <dbReference type="SAM" id="SignalP"/>
    </source>
</evidence>
<dbReference type="CDD" id="cd01450">
    <property type="entry name" value="vWFA_subfamily_ECM"/>
    <property type="match status" value="4"/>
</dbReference>
<dbReference type="InterPro" id="IPR002035">
    <property type="entry name" value="VWF_A"/>
</dbReference>
<dbReference type="PANTHER" id="PTHR24020">
    <property type="entry name" value="COLLAGEN ALPHA"/>
    <property type="match status" value="1"/>
</dbReference>
<dbReference type="FunFam" id="2.10.25.10:FF:000122">
    <property type="entry name" value="Protein crumbs homolog 2"/>
    <property type="match status" value="2"/>
</dbReference>
<evidence type="ECO:0000256" key="6">
    <source>
        <dbReference type="PROSITE-ProRule" id="PRU00076"/>
    </source>
</evidence>
<feature type="domain" description="EGF-like" evidence="8">
    <location>
        <begin position="831"/>
        <end position="867"/>
    </location>
</feature>
<keyword evidence="1 6" id="KW-0245">EGF-like domain</keyword>
<evidence type="ECO:0000313" key="10">
    <source>
        <dbReference type="EMBL" id="KAK2183093.1"/>
    </source>
</evidence>
<dbReference type="Pfam" id="PF00008">
    <property type="entry name" value="EGF"/>
    <property type="match status" value="2"/>
</dbReference>
<feature type="signal peptide" evidence="7">
    <location>
        <begin position="1"/>
        <end position="20"/>
    </location>
</feature>
<dbReference type="PRINTS" id="PR00453">
    <property type="entry name" value="VWFADOMAIN"/>
</dbReference>
<dbReference type="EMBL" id="JAODUO010000323">
    <property type="protein sequence ID" value="KAK2183093.1"/>
    <property type="molecule type" value="Genomic_DNA"/>
</dbReference>
<feature type="domain" description="VWFA" evidence="9">
    <location>
        <begin position="875"/>
        <end position="1055"/>
    </location>
</feature>
<feature type="disulfide bond" evidence="6">
    <location>
        <begin position="633"/>
        <end position="642"/>
    </location>
</feature>
<evidence type="ECO:0000256" key="4">
    <source>
        <dbReference type="ARBA" id="ARBA00023157"/>
    </source>
</evidence>
<dbReference type="InterPro" id="IPR018097">
    <property type="entry name" value="EGF_Ca-bd_CS"/>
</dbReference>
<feature type="chain" id="PRO_5042241188" evidence="7">
    <location>
        <begin position="21"/>
        <end position="1085"/>
    </location>
</feature>
<dbReference type="InterPro" id="IPR000152">
    <property type="entry name" value="EGF-type_Asp/Asn_hydroxyl_site"/>
</dbReference>
<feature type="domain" description="VWFA" evidence="9">
    <location>
        <begin position="651"/>
        <end position="824"/>
    </location>
</feature>
<keyword evidence="4 6" id="KW-1015">Disulfide bond</keyword>
<comment type="caution">
    <text evidence="10">The sequence shown here is derived from an EMBL/GenBank/DDBJ whole genome shotgun (WGS) entry which is preliminary data.</text>
</comment>
<feature type="domain" description="VWFA" evidence="9">
    <location>
        <begin position="32"/>
        <end position="217"/>
    </location>
</feature>
<reference evidence="10" key="1">
    <citation type="journal article" date="2023" name="Mol. Biol. Evol.">
        <title>Third-Generation Sequencing Reveals the Adaptive Role of the Epigenome in Three Deep-Sea Polychaetes.</title>
        <authorList>
            <person name="Perez M."/>
            <person name="Aroh O."/>
            <person name="Sun Y."/>
            <person name="Lan Y."/>
            <person name="Juniper S.K."/>
            <person name="Young C.R."/>
            <person name="Angers B."/>
            <person name="Qian P.Y."/>
        </authorList>
    </citation>
    <scope>NUCLEOTIDE SEQUENCE</scope>
    <source>
        <strain evidence="10">R07B-5</strain>
    </source>
</reference>
<dbReference type="PROSITE" id="PS50234">
    <property type="entry name" value="VWFA"/>
    <property type="match status" value="5"/>
</dbReference>
<comment type="caution">
    <text evidence="6">Lacks conserved residue(s) required for the propagation of feature annotation.</text>
</comment>
<dbReference type="InterPro" id="IPR050525">
    <property type="entry name" value="ECM_Assembly_Org"/>
</dbReference>
<proteinExistence type="predicted"/>
<protein>
    <submittedName>
        <fullName evidence="10">Uncharacterized protein</fullName>
    </submittedName>
</protein>
<feature type="disulfide bond" evidence="6">
    <location>
        <begin position="857"/>
        <end position="866"/>
    </location>
</feature>
<name>A0AAD9L497_RIDPI</name>
<dbReference type="InterPro" id="IPR000742">
    <property type="entry name" value="EGF"/>
</dbReference>
<evidence type="ECO:0000256" key="5">
    <source>
        <dbReference type="ARBA" id="ARBA00023180"/>
    </source>
</evidence>
<evidence type="ECO:0000259" key="9">
    <source>
        <dbReference type="PROSITE" id="PS50234"/>
    </source>
</evidence>
<dbReference type="Proteomes" id="UP001209878">
    <property type="component" value="Unassembled WGS sequence"/>
</dbReference>
<feature type="domain" description="EGF-like" evidence="8">
    <location>
        <begin position="607"/>
        <end position="643"/>
    </location>
</feature>
<dbReference type="InterPro" id="IPR001881">
    <property type="entry name" value="EGF-like_Ca-bd_dom"/>
</dbReference>
<dbReference type="SMART" id="SM00181">
    <property type="entry name" value="EGF"/>
    <property type="match status" value="2"/>
</dbReference>
<keyword evidence="2 7" id="KW-0732">Signal</keyword>
<evidence type="ECO:0000256" key="2">
    <source>
        <dbReference type="ARBA" id="ARBA00022729"/>
    </source>
</evidence>
<evidence type="ECO:0000256" key="1">
    <source>
        <dbReference type="ARBA" id="ARBA00022536"/>
    </source>
</evidence>
<dbReference type="PROSITE" id="PS00010">
    <property type="entry name" value="ASX_HYDROXYL"/>
    <property type="match status" value="2"/>
</dbReference>
<evidence type="ECO:0000313" key="11">
    <source>
        <dbReference type="Proteomes" id="UP001209878"/>
    </source>
</evidence>
<dbReference type="SMART" id="SM00179">
    <property type="entry name" value="EGF_CA"/>
    <property type="match status" value="2"/>
</dbReference>
<evidence type="ECO:0000256" key="3">
    <source>
        <dbReference type="ARBA" id="ARBA00022737"/>
    </source>
</evidence>
<dbReference type="SUPFAM" id="SSF53300">
    <property type="entry name" value="vWA-like"/>
    <property type="match status" value="5"/>
</dbReference>
<keyword evidence="11" id="KW-1185">Reference proteome</keyword>
<dbReference type="SMART" id="SM00327">
    <property type="entry name" value="VWA"/>
    <property type="match status" value="5"/>
</dbReference>
<evidence type="ECO:0000259" key="8">
    <source>
        <dbReference type="PROSITE" id="PS50026"/>
    </source>
</evidence>